<reference evidence="5" key="2">
    <citation type="submission" date="2020-06" db="EMBL/GenBank/DDBJ databases">
        <authorList>
            <person name="Sheffer M."/>
        </authorList>
    </citation>
    <scope>NUCLEOTIDE SEQUENCE</scope>
</reference>
<evidence type="ECO:0000256" key="1">
    <source>
        <dbReference type="ARBA" id="ARBA00022737"/>
    </source>
</evidence>
<organism evidence="5 6">
    <name type="scientific">Argiope bruennichi</name>
    <name type="common">Wasp spider</name>
    <name type="synonym">Aranea bruennichi</name>
    <dbReference type="NCBI Taxonomy" id="94029"/>
    <lineage>
        <taxon>Eukaryota</taxon>
        <taxon>Metazoa</taxon>
        <taxon>Ecdysozoa</taxon>
        <taxon>Arthropoda</taxon>
        <taxon>Chelicerata</taxon>
        <taxon>Arachnida</taxon>
        <taxon>Araneae</taxon>
        <taxon>Araneomorphae</taxon>
        <taxon>Entelegynae</taxon>
        <taxon>Araneoidea</taxon>
        <taxon>Araneidae</taxon>
        <taxon>Argiope</taxon>
    </lineage>
</organism>
<feature type="compositionally biased region" description="Low complexity" evidence="3">
    <location>
        <begin position="14"/>
        <end position="27"/>
    </location>
</feature>
<dbReference type="GO" id="GO:0010468">
    <property type="term" value="P:regulation of gene expression"/>
    <property type="evidence" value="ECO:0007669"/>
    <property type="project" value="UniProtKB-ARBA"/>
</dbReference>
<dbReference type="Proteomes" id="UP000807504">
    <property type="component" value="Unassembled WGS sequence"/>
</dbReference>
<dbReference type="Gene3D" id="3.30.1370.10">
    <property type="entry name" value="K Homology domain, type 1"/>
    <property type="match status" value="3"/>
</dbReference>
<dbReference type="PANTHER" id="PTHR10627:SF69">
    <property type="entry name" value="PROTEIN BICAUDAL C"/>
    <property type="match status" value="1"/>
</dbReference>
<keyword evidence="6" id="KW-1185">Reference proteome</keyword>
<feature type="region of interest" description="Disordered" evidence="3">
    <location>
        <begin position="1"/>
        <end position="47"/>
    </location>
</feature>
<dbReference type="InterPro" id="IPR047554">
    <property type="entry name" value="BICC1_KH-I_rpt2"/>
</dbReference>
<reference evidence="5" key="1">
    <citation type="journal article" date="2020" name="bioRxiv">
        <title>Chromosome-level reference genome of the European wasp spider Argiope bruennichi: a resource for studies on range expansion and evolutionary adaptation.</title>
        <authorList>
            <person name="Sheffer M.M."/>
            <person name="Hoppe A."/>
            <person name="Krehenwinkel H."/>
            <person name="Uhl G."/>
            <person name="Kuss A.W."/>
            <person name="Jensen L."/>
            <person name="Jensen C."/>
            <person name="Gillespie R.G."/>
            <person name="Hoff K.J."/>
            <person name="Prost S."/>
        </authorList>
    </citation>
    <scope>NUCLEOTIDE SEQUENCE</scope>
</reference>
<dbReference type="EMBL" id="JABXBU010002230">
    <property type="protein sequence ID" value="KAF8766760.1"/>
    <property type="molecule type" value="Genomic_DNA"/>
</dbReference>
<dbReference type="InterPro" id="IPR004087">
    <property type="entry name" value="KH_dom"/>
</dbReference>
<dbReference type="PANTHER" id="PTHR10627">
    <property type="entry name" value="SCP160"/>
    <property type="match status" value="1"/>
</dbReference>
<comment type="caution">
    <text evidence="5">The sequence shown here is derived from an EMBL/GenBank/DDBJ whole genome shotgun (WGS) entry which is preliminary data.</text>
</comment>
<dbReference type="InterPro" id="IPR004088">
    <property type="entry name" value="KH_dom_type_1"/>
</dbReference>
<keyword evidence="1" id="KW-0677">Repeat</keyword>
<dbReference type="Pfam" id="PF00013">
    <property type="entry name" value="KH_1"/>
    <property type="match status" value="2"/>
</dbReference>
<dbReference type="InterPro" id="IPR036612">
    <property type="entry name" value="KH_dom_type_1_sf"/>
</dbReference>
<name>A0A8T0E5Z6_ARGBR</name>
<accession>A0A8T0E5Z6</accession>
<dbReference type="InterPro" id="IPR054727">
    <property type="entry name" value="BICC1_KH"/>
</dbReference>
<dbReference type="SMART" id="SM00322">
    <property type="entry name" value="KH"/>
    <property type="match status" value="2"/>
</dbReference>
<feature type="domain" description="K Homology" evidence="4">
    <location>
        <begin position="132"/>
        <end position="205"/>
    </location>
</feature>
<dbReference type="Pfam" id="PF24234">
    <property type="entry name" value="KH_BICC1_1st"/>
    <property type="match status" value="1"/>
</dbReference>
<dbReference type="CDD" id="cd22420">
    <property type="entry name" value="KH-I_BICC1_rpt1"/>
    <property type="match status" value="1"/>
</dbReference>
<sequence length="551" mass="61476">MFREYSPPKNNRVSDSLSSNPESPASSTKEPNGSSSDTESLQSGLTEERFRIDRKKLEDMLLVQQNGNGKIENAENFFQKVMQETSTQISWPSKLKIGAKSKKDPHVKIVGKPEAVQMAKDQVLEVLDTKKNRVTLKMDVSHSDHSYIIGKGGFKIQQVMEETGCHIHFPDSNRNSAAEKSNQVSIAGQAAGVEQARLKIRELLPLVFTFELPNGENISPGEECSPAIQHIQQTYSFNVAFRPIGPVGLGRTLLVVRGCQRLLSRLRQGLALLMEYLTGSKTIPVMGFMKTEIAAQHHQFVMGAGNVNIQMIMSKTGATIIFPDPASSSFGGDSPTQPISLMPGQNILRSKSTIIIQGSFDSVCLAWQELLKCLPLVLMFDLKEGQELDPVMVNNFMEAFNINIMVRPKLKENTKSVLIRGAEKDSRILFQVRKEILRLEEDDSCPPSPSFKQASFRVPTMDSFRLQPNDVKDFNKNKNPQIVGLLNNLSSAFPSNGPEVVHQQQMPSALYRNVMLPNPPPHQTVQMNHFPARNVENWINRPDRATHLHLG</sequence>
<dbReference type="PROSITE" id="PS50084">
    <property type="entry name" value="KH_TYPE_1"/>
    <property type="match status" value="1"/>
</dbReference>
<dbReference type="Pfam" id="PF22985">
    <property type="entry name" value="KH_BICC1"/>
    <property type="match status" value="2"/>
</dbReference>
<evidence type="ECO:0000256" key="3">
    <source>
        <dbReference type="SAM" id="MobiDB-lite"/>
    </source>
</evidence>
<evidence type="ECO:0000256" key="2">
    <source>
        <dbReference type="PROSITE-ProRule" id="PRU00117"/>
    </source>
</evidence>
<evidence type="ECO:0000259" key="4">
    <source>
        <dbReference type="SMART" id="SM00322"/>
    </source>
</evidence>
<dbReference type="AlphaFoldDB" id="A0A8T0E5Z6"/>
<evidence type="ECO:0000313" key="6">
    <source>
        <dbReference type="Proteomes" id="UP000807504"/>
    </source>
</evidence>
<dbReference type="SUPFAM" id="SSF54791">
    <property type="entry name" value="Eukaryotic type KH-domain (KH-domain type I)"/>
    <property type="match status" value="3"/>
</dbReference>
<dbReference type="InterPro" id="IPR047549">
    <property type="entry name" value="BICC1_KH-I_rpt1"/>
</dbReference>
<proteinExistence type="predicted"/>
<dbReference type="CDD" id="cd22421">
    <property type="entry name" value="KH-I_BICC1_rpt2"/>
    <property type="match status" value="1"/>
</dbReference>
<dbReference type="GO" id="GO:0003723">
    <property type="term" value="F:RNA binding"/>
    <property type="evidence" value="ECO:0007669"/>
    <property type="project" value="UniProtKB-UniRule"/>
</dbReference>
<evidence type="ECO:0000313" key="5">
    <source>
        <dbReference type="EMBL" id="KAF8766760.1"/>
    </source>
</evidence>
<feature type="domain" description="K Homology" evidence="4">
    <location>
        <begin position="285"/>
        <end position="375"/>
    </location>
</feature>
<gene>
    <name evidence="5" type="ORF">HNY73_019793</name>
</gene>
<keyword evidence="2" id="KW-0694">RNA-binding</keyword>
<feature type="compositionally biased region" description="Polar residues" evidence="3">
    <location>
        <begin position="28"/>
        <end position="45"/>
    </location>
</feature>
<protein>
    <submittedName>
        <fullName evidence="5">Protein bicaudal C like protein</fullName>
    </submittedName>
</protein>
<dbReference type="GO" id="GO:0005737">
    <property type="term" value="C:cytoplasm"/>
    <property type="evidence" value="ECO:0007669"/>
    <property type="project" value="TreeGrafter"/>
</dbReference>